<dbReference type="PROSITE" id="PS50405">
    <property type="entry name" value="GST_CTER"/>
    <property type="match status" value="1"/>
</dbReference>
<dbReference type="Pfam" id="PF14497">
    <property type="entry name" value="GST_C_3"/>
    <property type="match status" value="1"/>
</dbReference>
<dbReference type="CDD" id="cd03192">
    <property type="entry name" value="GST_C_Sigma_like"/>
    <property type="match status" value="1"/>
</dbReference>
<dbReference type="PANTHER" id="PTHR11571:SF263">
    <property type="entry name" value="GLUTATHIONE S-TRANSFERASE"/>
    <property type="match status" value="1"/>
</dbReference>
<dbReference type="Gene3D" id="1.20.1050.10">
    <property type="match status" value="1"/>
</dbReference>
<evidence type="ECO:0000259" key="1">
    <source>
        <dbReference type="PROSITE" id="PS50404"/>
    </source>
</evidence>
<organism evidence="3 4">
    <name type="scientific">Peltaster fructicola</name>
    <dbReference type="NCBI Taxonomy" id="286661"/>
    <lineage>
        <taxon>Eukaryota</taxon>
        <taxon>Fungi</taxon>
        <taxon>Dikarya</taxon>
        <taxon>Ascomycota</taxon>
        <taxon>Pezizomycotina</taxon>
        <taxon>Dothideomycetes</taxon>
        <taxon>Dothideomycetes incertae sedis</taxon>
        <taxon>Peltaster</taxon>
    </lineage>
</organism>
<dbReference type="PROSITE" id="PS50404">
    <property type="entry name" value="GST_NTER"/>
    <property type="match status" value="1"/>
</dbReference>
<dbReference type="OrthoDB" id="414243at2759"/>
<dbReference type="InterPro" id="IPR036249">
    <property type="entry name" value="Thioredoxin-like_sf"/>
</dbReference>
<dbReference type="AlphaFoldDB" id="A0A6H0XN13"/>
<dbReference type="SUPFAM" id="SSF47616">
    <property type="entry name" value="GST C-terminal domain-like"/>
    <property type="match status" value="1"/>
</dbReference>
<dbReference type="Proteomes" id="UP000503462">
    <property type="component" value="Chromosome 1"/>
</dbReference>
<keyword evidence="4" id="KW-1185">Reference proteome</keyword>
<gene>
    <name evidence="3" type="ORF">AMS68_001631</name>
</gene>
<dbReference type="GO" id="GO:0004364">
    <property type="term" value="F:glutathione transferase activity"/>
    <property type="evidence" value="ECO:0007669"/>
    <property type="project" value="TreeGrafter"/>
</dbReference>
<dbReference type="Gene3D" id="3.40.30.10">
    <property type="entry name" value="Glutaredoxin"/>
    <property type="match status" value="1"/>
</dbReference>
<dbReference type="InterPro" id="IPR010987">
    <property type="entry name" value="Glutathione-S-Trfase_C-like"/>
</dbReference>
<name>A0A6H0XN13_9PEZI</name>
<feature type="domain" description="GST N-terminal" evidence="1">
    <location>
        <begin position="13"/>
        <end position="110"/>
    </location>
</feature>
<sequence>MAPVTSDPHSHPEYELLYHPQIPGRGEFIRLAFEAVGVSYTDVANDKKDGYSEVQSICMNDEINSSDGNPPILAPPALRVPGAGPDGTALILAQTPNILFYLGEKLGLVSTAEADKYHTYQLVLTALDLNNEIHDSHHPIAPSAYYEDQSAEALKKAADVRNARLPKFFSYFERSLQHNHTNGGGKFLIGGRLSIADTTVWQVLDGAYFAFPNEMAARKAEYPELLDTFYNSVKQEPHLKQYLASGRRRAYGMGVFRHYPELDRQA</sequence>
<dbReference type="InterPro" id="IPR050213">
    <property type="entry name" value="GST_superfamily"/>
</dbReference>
<dbReference type="SUPFAM" id="SSF52833">
    <property type="entry name" value="Thioredoxin-like"/>
    <property type="match status" value="1"/>
</dbReference>
<protein>
    <recommendedName>
        <fullName evidence="5">GST C-terminal domain-containing protein</fullName>
    </recommendedName>
</protein>
<dbReference type="PANTHER" id="PTHR11571">
    <property type="entry name" value="GLUTATHIONE S-TRANSFERASE"/>
    <property type="match status" value="1"/>
</dbReference>
<evidence type="ECO:0000259" key="2">
    <source>
        <dbReference type="PROSITE" id="PS50405"/>
    </source>
</evidence>
<feature type="domain" description="GST C-terminal" evidence="2">
    <location>
        <begin position="115"/>
        <end position="253"/>
    </location>
</feature>
<dbReference type="InterPro" id="IPR004046">
    <property type="entry name" value="GST_C"/>
</dbReference>
<evidence type="ECO:0000313" key="4">
    <source>
        <dbReference type="Proteomes" id="UP000503462"/>
    </source>
</evidence>
<reference evidence="3 4" key="1">
    <citation type="journal article" date="2016" name="Sci. Rep.">
        <title>Peltaster fructicola genome reveals evolution from an invasive phytopathogen to an ectophytic parasite.</title>
        <authorList>
            <person name="Xu C."/>
            <person name="Chen H."/>
            <person name="Gleason M.L."/>
            <person name="Xu J.R."/>
            <person name="Liu H."/>
            <person name="Zhang R."/>
            <person name="Sun G."/>
        </authorList>
    </citation>
    <scope>NUCLEOTIDE SEQUENCE [LARGE SCALE GENOMIC DNA]</scope>
    <source>
        <strain evidence="3 4">LNHT1506</strain>
    </source>
</reference>
<accession>A0A6H0XN13</accession>
<dbReference type="EMBL" id="CP051139">
    <property type="protein sequence ID" value="QIW96113.1"/>
    <property type="molecule type" value="Genomic_DNA"/>
</dbReference>
<evidence type="ECO:0000313" key="3">
    <source>
        <dbReference type="EMBL" id="QIW96113.1"/>
    </source>
</evidence>
<evidence type="ECO:0008006" key="5">
    <source>
        <dbReference type="Google" id="ProtNLM"/>
    </source>
</evidence>
<proteinExistence type="predicted"/>
<dbReference type="InterPro" id="IPR036282">
    <property type="entry name" value="Glutathione-S-Trfase_C_sf"/>
</dbReference>
<dbReference type="InterPro" id="IPR004045">
    <property type="entry name" value="Glutathione_S-Trfase_N"/>
</dbReference>
<dbReference type="GO" id="GO:0006749">
    <property type="term" value="P:glutathione metabolic process"/>
    <property type="evidence" value="ECO:0007669"/>
    <property type="project" value="TreeGrafter"/>
</dbReference>